<keyword evidence="2" id="KW-1015">Disulfide bond</keyword>
<keyword evidence="5" id="KW-1185">Reference proteome</keyword>
<dbReference type="OrthoDB" id="19091at2759"/>
<dbReference type="InterPro" id="IPR007918">
    <property type="entry name" value="MDM35_apoptosis"/>
</dbReference>
<reference evidence="4 5" key="1">
    <citation type="journal article" date="2018" name="Mol. Biol. Evol.">
        <title>Broad Genomic Sampling Reveals a Smut Pathogenic Ancestry of the Fungal Clade Ustilaginomycotina.</title>
        <authorList>
            <person name="Kijpornyongpan T."/>
            <person name="Mondo S.J."/>
            <person name="Barry K."/>
            <person name="Sandor L."/>
            <person name="Lee J."/>
            <person name="Lipzen A."/>
            <person name="Pangilinan J."/>
            <person name="LaButti K."/>
            <person name="Hainaut M."/>
            <person name="Henrissat B."/>
            <person name="Grigoriev I.V."/>
            <person name="Spatafora J.W."/>
            <person name="Aime M.C."/>
        </authorList>
    </citation>
    <scope>NUCLEOTIDE SEQUENCE [LARGE SCALE GENOMIC DNA]</scope>
    <source>
        <strain evidence="4 5">MCA 4658</strain>
    </source>
</reference>
<dbReference type="Pfam" id="PF05254">
    <property type="entry name" value="UPF0203"/>
    <property type="match status" value="1"/>
</dbReference>
<gene>
    <name evidence="4" type="ORF">IE81DRAFT_291605</name>
</gene>
<dbReference type="STRING" id="1522189.A0A316VXI8"/>
<name>A0A316VXI8_9BASI</name>
<dbReference type="GO" id="GO:0045332">
    <property type="term" value="P:phospholipid translocation"/>
    <property type="evidence" value="ECO:0007669"/>
    <property type="project" value="TreeGrafter"/>
</dbReference>
<dbReference type="RefSeq" id="XP_025368768.1">
    <property type="nucleotide sequence ID" value="XM_025511911.1"/>
</dbReference>
<dbReference type="Proteomes" id="UP000245783">
    <property type="component" value="Unassembled WGS sequence"/>
</dbReference>
<dbReference type="InParanoid" id="A0A316VXI8"/>
<dbReference type="GO" id="GO:0005634">
    <property type="term" value="C:nucleus"/>
    <property type="evidence" value="ECO:0007669"/>
    <property type="project" value="TreeGrafter"/>
</dbReference>
<evidence type="ECO:0000313" key="4">
    <source>
        <dbReference type="EMBL" id="PWN41608.1"/>
    </source>
</evidence>
<organism evidence="4 5">
    <name type="scientific">Ceraceosorus guamensis</name>
    <dbReference type="NCBI Taxonomy" id="1522189"/>
    <lineage>
        <taxon>Eukaryota</taxon>
        <taxon>Fungi</taxon>
        <taxon>Dikarya</taxon>
        <taxon>Basidiomycota</taxon>
        <taxon>Ustilaginomycotina</taxon>
        <taxon>Exobasidiomycetes</taxon>
        <taxon>Ceraceosorales</taxon>
        <taxon>Ceraceosoraceae</taxon>
        <taxon>Ceraceosorus</taxon>
    </lineage>
</organism>
<dbReference type="PANTHER" id="PTHR46403:SF1">
    <property type="entry name" value="TP53-REGULATED INHIBITOR OF APOPTOSIS 1"/>
    <property type="match status" value="1"/>
</dbReference>
<evidence type="ECO:0000256" key="1">
    <source>
        <dbReference type="ARBA" id="ARBA00006196"/>
    </source>
</evidence>
<protein>
    <submittedName>
        <fullName evidence="4">Uncharacterized protein</fullName>
    </submittedName>
</protein>
<evidence type="ECO:0000256" key="3">
    <source>
        <dbReference type="SAM" id="MobiDB-lite"/>
    </source>
</evidence>
<dbReference type="GO" id="GO:0005829">
    <property type="term" value="C:cytosol"/>
    <property type="evidence" value="ECO:0007669"/>
    <property type="project" value="TreeGrafter"/>
</dbReference>
<dbReference type="EMBL" id="KZ819390">
    <property type="protein sequence ID" value="PWN41608.1"/>
    <property type="molecule type" value="Genomic_DNA"/>
</dbReference>
<evidence type="ECO:0000313" key="5">
    <source>
        <dbReference type="Proteomes" id="UP000245783"/>
    </source>
</evidence>
<accession>A0A316VXI8</accession>
<dbReference type="GeneID" id="37033781"/>
<proteinExistence type="inferred from homology"/>
<dbReference type="GO" id="GO:0005758">
    <property type="term" value="C:mitochondrial intermembrane space"/>
    <property type="evidence" value="ECO:0007669"/>
    <property type="project" value="TreeGrafter"/>
</dbReference>
<evidence type="ECO:0000256" key="2">
    <source>
        <dbReference type="ARBA" id="ARBA00023157"/>
    </source>
</evidence>
<dbReference type="GO" id="GO:1990050">
    <property type="term" value="F:phosphatidic acid transfer activity"/>
    <property type="evidence" value="ECO:0007669"/>
    <property type="project" value="TreeGrafter"/>
</dbReference>
<comment type="similarity">
    <text evidence="1">Belongs to the TRIAP1/MDM35 family.</text>
</comment>
<feature type="region of interest" description="Disordered" evidence="3">
    <location>
        <begin position="103"/>
        <end position="135"/>
    </location>
</feature>
<dbReference type="PANTHER" id="PTHR46403">
    <property type="entry name" value="TP53-REGULATED INHIBITOR OF APOPTOSIS 1"/>
    <property type="match status" value="1"/>
</dbReference>
<sequence length="135" mass="14434">MDSMSAACTPLKHKYDACFTNWFVEYLGLPQDASDGPKVASSDSFGSAGFWSRGKSAGGEGSDRRTALREKLEGECGAVWSAYRDCVKRAVVEKQLEGPIAEARAHNPFPFPGHDSGAPHTPPFPFASQAGAKDP</sequence>
<dbReference type="AlphaFoldDB" id="A0A316VXI8"/>